<reference evidence="1" key="1">
    <citation type="journal article" date="2021" name="New Phytol.">
        <title>Evolutionary innovations through gain and loss of genes in the ectomycorrhizal Boletales.</title>
        <authorList>
            <person name="Wu G."/>
            <person name="Miyauchi S."/>
            <person name="Morin E."/>
            <person name="Kuo A."/>
            <person name="Drula E."/>
            <person name="Varga T."/>
            <person name="Kohler A."/>
            <person name="Feng B."/>
            <person name="Cao Y."/>
            <person name="Lipzen A."/>
            <person name="Daum C."/>
            <person name="Hundley H."/>
            <person name="Pangilinan J."/>
            <person name="Johnson J."/>
            <person name="Barry K."/>
            <person name="LaButti K."/>
            <person name="Ng V."/>
            <person name="Ahrendt S."/>
            <person name="Min B."/>
            <person name="Choi I.G."/>
            <person name="Park H."/>
            <person name="Plett J.M."/>
            <person name="Magnuson J."/>
            <person name="Spatafora J.W."/>
            <person name="Nagy L.G."/>
            <person name="Henrissat B."/>
            <person name="Grigoriev I.V."/>
            <person name="Yang Z.L."/>
            <person name="Xu J."/>
            <person name="Martin F.M."/>
        </authorList>
    </citation>
    <scope>NUCLEOTIDE SEQUENCE</scope>
    <source>
        <strain evidence="1">KUC20120723A-06</strain>
    </source>
</reference>
<proteinExistence type="predicted"/>
<comment type="caution">
    <text evidence="1">The sequence shown here is derived from an EMBL/GenBank/DDBJ whole genome shotgun (WGS) entry which is preliminary data.</text>
</comment>
<protein>
    <submittedName>
        <fullName evidence="1">Uncharacterized protein</fullName>
    </submittedName>
</protein>
<evidence type="ECO:0000313" key="2">
    <source>
        <dbReference type="Proteomes" id="UP000790709"/>
    </source>
</evidence>
<keyword evidence="2" id="KW-1185">Reference proteome</keyword>
<name>A0ACB8BDB7_9AGAM</name>
<accession>A0ACB8BDB7</accession>
<sequence>MPRDDAPRQRQPNILKYSRPTLELFEAALPTLKEESRVCIQNLLSYRARRTRAQFPRSQSAAVLVPLFVGRAGDLYVLLSRRSADLRAYGGDTALPGGKVDPQDLTIEDTARREAFEEVGIPQDKERVPLLCIMGPFLAGNMMVVTPVVVLILDKTLQPNLNESEVTSIFSHPLASFLSSAAPFPSERAPAAQYHTFTDQPWGEGGTVRLHRFLTGREADGVKPIFGLTANILIHTATHGYARTPTFEVQPQNAPTTAQKIAYALLTPSNPLHQACVLEGVDADKAAARILKLPVGLNSSRMVEWEGIGADWKKLMEGGGSAAKAKGVGGGFGGSKTPGGEGLQKRVDEIKKRVQTSVNSGGKEGSEGLSTKIEEFKRRALERKERGEDGTEERKQGDKSIPDIAKLAEYLDRTRDMVNERRKEVAGDEKKLAKARKAYPKVMEAVKKQFEDMQRGGGDVSSEALWAMIPKEAREGMEQGKEIGKDGVKRGKGSGEGVDGRNDGINRGKEGTRKGLEEMKKYIGKGGDGHNPEQGTRKRDAKL</sequence>
<evidence type="ECO:0000313" key="1">
    <source>
        <dbReference type="EMBL" id="KAH7923639.1"/>
    </source>
</evidence>
<gene>
    <name evidence="1" type="ORF">BV22DRAFT_1036121</name>
</gene>
<dbReference type="Proteomes" id="UP000790709">
    <property type="component" value="Unassembled WGS sequence"/>
</dbReference>
<dbReference type="EMBL" id="MU266447">
    <property type="protein sequence ID" value="KAH7923639.1"/>
    <property type="molecule type" value="Genomic_DNA"/>
</dbReference>
<organism evidence="1 2">
    <name type="scientific">Leucogyrophana mollusca</name>
    <dbReference type="NCBI Taxonomy" id="85980"/>
    <lineage>
        <taxon>Eukaryota</taxon>
        <taxon>Fungi</taxon>
        <taxon>Dikarya</taxon>
        <taxon>Basidiomycota</taxon>
        <taxon>Agaricomycotina</taxon>
        <taxon>Agaricomycetes</taxon>
        <taxon>Agaricomycetidae</taxon>
        <taxon>Boletales</taxon>
        <taxon>Boletales incertae sedis</taxon>
        <taxon>Leucogyrophana</taxon>
    </lineage>
</organism>